<accession>A0ABN1BF81</accession>
<comment type="caution">
    <text evidence="1">The sequence shown here is derived from an EMBL/GenBank/DDBJ whole genome shotgun (WGS) entry which is preliminary data.</text>
</comment>
<protein>
    <submittedName>
        <fullName evidence="1">Uncharacterized protein</fullName>
    </submittedName>
</protein>
<proteinExistence type="predicted"/>
<evidence type="ECO:0000313" key="2">
    <source>
        <dbReference type="Proteomes" id="UP001500909"/>
    </source>
</evidence>
<evidence type="ECO:0000313" key="1">
    <source>
        <dbReference type="EMBL" id="GAA0496465.1"/>
    </source>
</evidence>
<organism evidence="1 2">
    <name type="scientific">Streptomyces olivaceiscleroticus</name>
    <dbReference type="NCBI Taxonomy" id="68245"/>
    <lineage>
        <taxon>Bacteria</taxon>
        <taxon>Bacillati</taxon>
        <taxon>Actinomycetota</taxon>
        <taxon>Actinomycetes</taxon>
        <taxon>Kitasatosporales</taxon>
        <taxon>Streptomycetaceae</taxon>
        <taxon>Streptomyces</taxon>
    </lineage>
</organism>
<reference evidence="1 2" key="1">
    <citation type="journal article" date="2019" name="Int. J. Syst. Evol. Microbiol.">
        <title>The Global Catalogue of Microorganisms (GCM) 10K type strain sequencing project: providing services to taxonomists for standard genome sequencing and annotation.</title>
        <authorList>
            <consortium name="The Broad Institute Genomics Platform"/>
            <consortium name="The Broad Institute Genome Sequencing Center for Infectious Disease"/>
            <person name="Wu L."/>
            <person name="Ma J."/>
        </authorList>
    </citation>
    <scope>NUCLEOTIDE SEQUENCE [LARGE SCALE GENOMIC DNA]</scope>
    <source>
        <strain evidence="1 2">JCM 4805</strain>
    </source>
</reference>
<name>A0ABN1BF81_9ACTN</name>
<dbReference type="EMBL" id="BAAABY010000057">
    <property type="protein sequence ID" value="GAA0496465.1"/>
    <property type="molecule type" value="Genomic_DNA"/>
</dbReference>
<sequence>MNGYFDYEDYDFTHDYPCTSVAVAAAESQAIATCDRCRLLPGEAVNVGGRVVVCACWMGQGASEGMCQCGPGERDVDGGGIPD</sequence>
<dbReference type="RefSeq" id="WP_346099756.1">
    <property type="nucleotide sequence ID" value="NZ_BAAABY010000057.1"/>
</dbReference>
<gene>
    <name evidence="1" type="ORF">GCM10010361_72420</name>
</gene>
<keyword evidence="2" id="KW-1185">Reference proteome</keyword>
<dbReference type="Proteomes" id="UP001500909">
    <property type="component" value="Unassembled WGS sequence"/>
</dbReference>